<dbReference type="EMBL" id="MARB01000036">
    <property type="protein sequence ID" value="ODJ85761.1"/>
    <property type="molecule type" value="Genomic_DNA"/>
</dbReference>
<dbReference type="GO" id="GO:0003677">
    <property type="term" value="F:DNA binding"/>
    <property type="evidence" value="ECO:0007669"/>
    <property type="project" value="InterPro"/>
</dbReference>
<evidence type="ECO:0000313" key="4">
    <source>
        <dbReference type="Proteomes" id="UP000094769"/>
    </source>
</evidence>
<evidence type="ECO:0000313" key="3">
    <source>
        <dbReference type="EMBL" id="ODJ85761.1"/>
    </source>
</evidence>
<dbReference type="InterPro" id="IPR026889">
    <property type="entry name" value="Zn_Tnp"/>
</dbReference>
<dbReference type="NCBIfam" id="NF033538">
    <property type="entry name" value="transpos_IS91"/>
    <property type="match status" value="1"/>
</dbReference>
<name>A0A7Z0VI62_9GAMM</name>
<dbReference type="Proteomes" id="UP000094769">
    <property type="component" value="Unassembled WGS sequence"/>
</dbReference>
<dbReference type="AlphaFoldDB" id="A0A7Z0VI62"/>
<dbReference type="GO" id="GO:0006313">
    <property type="term" value="P:DNA transposition"/>
    <property type="evidence" value="ECO:0007669"/>
    <property type="project" value="InterPro"/>
</dbReference>
<gene>
    <name evidence="3" type="ORF">CODIS_39980</name>
</gene>
<dbReference type="Pfam" id="PF14319">
    <property type="entry name" value="Zn_Tnp_IS91"/>
    <property type="match status" value="1"/>
</dbReference>
<evidence type="ECO:0000259" key="1">
    <source>
        <dbReference type="Pfam" id="PF04986"/>
    </source>
</evidence>
<proteinExistence type="predicted"/>
<keyword evidence="4" id="KW-1185">Reference proteome</keyword>
<sequence length="376" mass="43519">MAEAIDLQTLLKRHLPTYRQHHRLDLRRCQVLSHLMQCRTEAMGGVRLACDPCQAHQNHYYACRDRHCPHCQWQASRQWADKQLRAQLPVTYHHLVFTLPETLNGWIELHPQLITTLLFQTTWETLQAFAEDPKRLGGGLGMTAVLHTWGSTLTRHVHLHCLVPGGALSPQGEWKPSKSDYLFPVRALSRRFRGLMVSRLRACAQGGELTRISRPGEIDLILERLMGQDWVVYSKPCLRTEHVIDYLARYTHRTAVSNRRLLGLEHGQVGLRYKDYRDRRWKVMQLSVDVLIQRFLLHVLPKGLMRIRHYGFLANACRAKQFPRILKAIAEAGPQAVAESETEKQVARWCFACPRCQRPMRVVAQLAPQWQRMEGG</sequence>
<dbReference type="OrthoDB" id="6979325at2"/>
<dbReference type="InterPro" id="IPR054832">
    <property type="entry name" value="transpos_IS91"/>
</dbReference>
<dbReference type="GO" id="GO:0004803">
    <property type="term" value="F:transposase activity"/>
    <property type="evidence" value="ECO:0007669"/>
    <property type="project" value="InterPro"/>
</dbReference>
<dbReference type="RefSeq" id="WP_069128311.1">
    <property type="nucleotide sequence ID" value="NZ_MARB01000036.1"/>
</dbReference>
<feature type="domain" description="Transposase IS801/IS1294" evidence="1">
    <location>
        <begin position="141"/>
        <end position="319"/>
    </location>
</feature>
<accession>A0A7Z0VI62</accession>
<evidence type="ECO:0000259" key="2">
    <source>
        <dbReference type="Pfam" id="PF14319"/>
    </source>
</evidence>
<dbReference type="Pfam" id="PF04986">
    <property type="entry name" value="Y2_Tnp"/>
    <property type="match status" value="1"/>
</dbReference>
<organism evidence="3 4">
    <name type="scientific">Candidatus Thiodiazotropha endolucinida</name>
    <dbReference type="NCBI Taxonomy" id="1655433"/>
    <lineage>
        <taxon>Bacteria</taxon>
        <taxon>Pseudomonadati</taxon>
        <taxon>Pseudomonadota</taxon>
        <taxon>Gammaproteobacteria</taxon>
        <taxon>Chromatiales</taxon>
        <taxon>Sedimenticolaceae</taxon>
        <taxon>Candidatus Thiodiazotropha</taxon>
    </lineage>
</organism>
<reference evidence="3 4" key="1">
    <citation type="submission" date="2016-06" db="EMBL/GenBank/DDBJ databases">
        <title>Genome sequence of endosymbiont of Candidatus Endolucinida thiodiazotropha.</title>
        <authorList>
            <person name="Poehlein A."/>
            <person name="Koenig S."/>
            <person name="Heiden S.E."/>
            <person name="Thuermer A."/>
            <person name="Voget S."/>
            <person name="Daniel R."/>
            <person name="Markert S."/>
            <person name="Gros O."/>
            <person name="Schweder T."/>
        </authorList>
    </citation>
    <scope>NUCLEOTIDE SEQUENCE [LARGE SCALE GENOMIC DNA]</scope>
    <source>
        <strain evidence="3 4">COS</strain>
    </source>
</reference>
<comment type="caution">
    <text evidence="3">The sequence shown here is derived from an EMBL/GenBank/DDBJ whole genome shotgun (WGS) entry which is preliminary data.</text>
</comment>
<dbReference type="PANTHER" id="PTHR37023:SF1">
    <property type="entry name" value="ISSOD25 TRANSPOSASE TNPA_ISSOD25"/>
    <property type="match status" value="1"/>
</dbReference>
<dbReference type="PANTHER" id="PTHR37023">
    <property type="entry name" value="TRANSPOSASE"/>
    <property type="match status" value="1"/>
</dbReference>
<feature type="domain" description="Transposase zinc-binding" evidence="2">
    <location>
        <begin position="11"/>
        <end position="99"/>
    </location>
</feature>
<dbReference type="InterPro" id="IPR007069">
    <property type="entry name" value="Transposase_32"/>
</dbReference>
<protein>
    <submittedName>
        <fullName evidence="3">Putative transposase</fullName>
    </submittedName>
</protein>